<evidence type="ECO:0000256" key="2">
    <source>
        <dbReference type="PROSITE-ProRule" id="PRU00169"/>
    </source>
</evidence>
<evidence type="ECO:0000313" key="5">
    <source>
        <dbReference type="Proteomes" id="UP000634667"/>
    </source>
</evidence>
<dbReference type="Proteomes" id="UP000634667">
    <property type="component" value="Unassembled WGS sequence"/>
</dbReference>
<organism evidence="4 5">
    <name type="scientific">Alishewanella tabrizica</name>
    <dbReference type="NCBI Taxonomy" id="671278"/>
    <lineage>
        <taxon>Bacteria</taxon>
        <taxon>Pseudomonadati</taxon>
        <taxon>Pseudomonadota</taxon>
        <taxon>Gammaproteobacteria</taxon>
        <taxon>Alteromonadales</taxon>
        <taxon>Alteromonadaceae</taxon>
        <taxon>Alishewanella</taxon>
    </lineage>
</organism>
<dbReference type="Pfam" id="PF00072">
    <property type="entry name" value="Response_reg"/>
    <property type="match status" value="1"/>
</dbReference>
<dbReference type="Gene3D" id="3.40.50.2300">
    <property type="match status" value="1"/>
</dbReference>
<accession>A0ABQ2WHN0</accession>
<protein>
    <submittedName>
        <fullName evidence="4">Response regulator</fullName>
    </submittedName>
</protein>
<dbReference type="EMBL" id="BMYR01000004">
    <property type="protein sequence ID" value="GGW56883.1"/>
    <property type="molecule type" value="Genomic_DNA"/>
</dbReference>
<dbReference type="SUPFAM" id="SSF52172">
    <property type="entry name" value="CheY-like"/>
    <property type="match status" value="1"/>
</dbReference>
<dbReference type="InterPro" id="IPR001789">
    <property type="entry name" value="Sig_transdc_resp-reg_receiver"/>
</dbReference>
<dbReference type="SMART" id="SM00448">
    <property type="entry name" value="REC"/>
    <property type="match status" value="1"/>
</dbReference>
<dbReference type="PANTHER" id="PTHR44591">
    <property type="entry name" value="STRESS RESPONSE REGULATOR PROTEIN 1"/>
    <property type="match status" value="1"/>
</dbReference>
<keyword evidence="1 2" id="KW-0597">Phosphoprotein</keyword>
<keyword evidence="5" id="KW-1185">Reference proteome</keyword>
<evidence type="ECO:0000256" key="1">
    <source>
        <dbReference type="ARBA" id="ARBA00022553"/>
    </source>
</evidence>
<comment type="caution">
    <text evidence="4">The sequence shown here is derived from an EMBL/GenBank/DDBJ whole genome shotgun (WGS) entry which is preliminary data.</text>
</comment>
<dbReference type="CDD" id="cd17593">
    <property type="entry name" value="REC_CheC-like"/>
    <property type="match status" value="1"/>
</dbReference>
<feature type="modified residue" description="4-aspartylphosphate" evidence="2">
    <location>
        <position position="56"/>
    </location>
</feature>
<evidence type="ECO:0000259" key="3">
    <source>
        <dbReference type="PROSITE" id="PS50110"/>
    </source>
</evidence>
<sequence length="123" mass="13437">MSMAIPVTIADDSALSRKMIRRALPAHWDAEISEATNGREAILAVEAGKADVLFLDLQMPEMDGYQVLQTLKDHHEKTVVIVISADIQPEAVALVNSLGAFRFLKKPLVASELQQTLTEVGLL</sequence>
<dbReference type="InterPro" id="IPR050595">
    <property type="entry name" value="Bact_response_regulator"/>
</dbReference>
<gene>
    <name evidence="4" type="primary">cheY</name>
    <name evidence="4" type="ORF">GCM10008111_11060</name>
</gene>
<dbReference type="InterPro" id="IPR011006">
    <property type="entry name" value="CheY-like_superfamily"/>
</dbReference>
<feature type="domain" description="Response regulatory" evidence="3">
    <location>
        <begin position="6"/>
        <end position="121"/>
    </location>
</feature>
<evidence type="ECO:0000313" key="4">
    <source>
        <dbReference type="EMBL" id="GGW56883.1"/>
    </source>
</evidence>
<reference evidence="5" key="1">
    <citation type="journal article" date="2019" name="Int. J. Syst. Evol. Microbiol.">
        <title>The Global Catalogue of Microorganisms (GCM) 10K type strain sequencing project: providing services to taxonomists for standard genome sequencing and annotation.</title>
        <authorList>
            <consortium name="The Broad Institute Genomics Platform"/>
            <consortium name="The Broad Institute Genome Sequencing Center for Infectious Disease"/>
            <person name="Wu L."/>
            <person name="Ma J."/>
        </authorList>
    </citation>
    <scope>NUCLEOTIDE SEQUENCE [LARGE SCALE GENOMIC DNA]</scope>
    <source>
        <strain evidence="5">KCTC 23723</strain>
    </source>
</reference>
<proteinExistence type="predicted"/>
<dbReference type="PANTHER" id="PTHR44591:SF24">
    <property type="entry name" value="PROTEIN-GLUTAMATE METHYLESTERASE_PROTEIN-GLUTAMINE GLUTAMINASE 1"/>
    <property type="match status" value="1"/>
</dbReference>
<dbReference type="PROSITE" id="PS50110">
    <property type="entry name" value="RESPONSE_REGULATORY"/>
    <property type="match status" value="1"/>
</dbReference>
<name>A0ABQ2WHN0_9ALTE</name>